<comment type="caution">
    <text evidence="1">The sequence shown here is derived from an EMBL/GenBank/DDBJ whole genome shotgun (WGS) entry which is preliminary data.</text>
</comment>
<gene>
    <name evidence="1" type="ORF">KBO27_17025</name>
</gene>
<dbReference type="EMBL" id="JAGPXE010000006">
    <property type="protein sequence ID" value="MBQ0925660.1"/>
    <property type="molecule type" value="Genomic_DNA"/>
</dbReference>
<dbReference type="RefSeq" id="WP_210970970.1">
    <property type="nucleotide sequence ID" value="NZ_JAGPXE010000006.1"/>
</dbReference>
<evidence type="ECO:0000313" key="2">
    <source>
        <dbReference type="Proteomes" id="UP000674084"/>
    </source>
</evidence>
<accession>A0ABS5DH88</accession>
<name>A0ABS5DH88_9PSEU</name>
<evidence type="ECO:0000313" key="1">
    <source>
        <dbReference type="EMBL" id="MBQ0925660.1"/>
    </source>
</evidence>
<dbReference type="Proteomes" id="UP000674084">
    <property type="component" value="Unassembled WGS sequence"/>
</dbReference>
<keyword evidence="2" id="KW-1185">Reference proteome</keyword>
<proteinExistence type="predicted"/>
<reference evidence="1 2" key="1">
    <citation type="submission" date="2021-04" db="EMBL/GenBank/DDBJ databases">
        <title>Whole-genome sequencing of Saccharopolyspora endophytica KCTC 19397.</title>
        <authorList>
            <person name="Ay H."/>
            <person name="Saygin H."/>
            <person name="Sahin N."/>
        </authorList>
    </citation>
    <scope>NUCLEOTIDE SEQUENCE [LARGE SCALE GENOMIC DNA]</scope>
    <source>
        <strain evidence="1 2">KCTC 19397</strain>
    </source>
</reference>
<protein>
    <submittedName>
        <fullName evidence="1">Uncharacterized protein</fullName>
    </submittedName>
</protein>
<organism evidence="1 2">
    <name type="scientific">Saccharopolyspora endophytica</name>
    <dbReference type="NCBI Taxonomy" id="543886"/>
    <lineage>
        <taxon>Bacteria</taxon>
        <taxon>Bacillati</taxon>
        <taxon>Actinomycetota</taxon>
        <taxon>Actinomycetes</taxon>
        <taxon>Pseudonocardiales</taxon>
        <taxon>Pseudonocardiaceae</taxon>
        <taxon>Saccharopolyspora</taxon>
    </lineage>
</organism>
<sequence length="69" mass="7041">MDTPSEKHEAVLRELSADPPPREAHLGRCGVGVRNSPRGAALPGSQPGLVGGRVMVIFALGGLAPGSSR</sequence>